<sequence length="96" mass="11009">MSHVGSNTHTKQYLTAIQNFPYSSSFVTIPMKTVKFFSVSVLAVFKWSSTVVIELQISVSNLEIFRLYFWFRSQKACSNTEVRLLLSALYITMTPT</sequence>
<keyword evidence="2" id="KW-1185">Reference proteome</keyword>
<proteinExistence type="predicted"/>
<evidence type="ECO:0000313" key="1">
    <source>
        <dbReference type="EMBL" id="KAG9478940.1"/>
    </source>
</evidence>
<dbReference type="EMBL" id="WNTK01000008">
    <property type="protein sequence ID" value="KAG9478940.1"/>
    <property type="molecule type" value="Genomic_DNA"/>
</dbReference>
<protein>
    <submittedName>
        <fullName evidence="1">Uncharacterized protein</fullName>
    </submittedName>
</protein>
<evidence type="ECO:0000313" key="2">
    <source>
        <dbReference type="Proteomes" id="UP000770717"/>
    </source>
</evidence>
<name>A0A8J6K518_ELECQ</name>
<comment type="caution">
    <text evidence="1">The sequence shown here is derived from an EMBL/GenBank/DDBJ whole genome shotgun (WGS) entry which is preliminary data.</text>
</comment>
<reference evidence="1" key="1">
    <citation type="thesis" date="2020" institute="ProQuest LLC" country="789 East Eisenhower Parkway, Ann Arbor, MI, USA">
        <title>Comparative Genomics and Chromosome Evolution.</title>
        <authorList>
            <person name="Mudd A.B."/>
        </authorList>
    </citation>
    <scope>NUCLEOTIDE SEQUENCE</scope>
    <source>
        <strain evidence="1">HN-11 Male</strain>
        <tissue evidence="1">Kidney and liver</tissue>
    </source>
</reference>
<accession>A0A8J6K518</accession>
<organism evidence="1 2">
    <name type="scientific">Eleutherodactylus coqui</name>
    <name type="common">Puerto Rican coqui</name>
    <dbReference type="NCBI Taxonomy" id="57060"/>
    <lineage>
        <taxon>Eukaryota</taxon>
        <taxon>Metazoa</taxon>
        <taxon>Chordata</taxon>
        <taxon>Craniata</taxon>
        <taxon>Vertebrata</taxon>
        <taxon>Euteleostomi</taxon>
        <taxon>Amphibia</taxon>
        <taxon>Batrachia</taxon>
        <taxon>Anura</taxon>
        <taxon>Neobatrachia</taxon>
        <taxon>Hyloidea</taxon>
        <taxon>Eleutherodactylidae</taxon>
        <taxon>Eleutherodactylinae</taxon>
        <taxon>Eleutherodactylus</taxon>
        <taxon>Eleutherodactylus</taxon>
    </lineage>
</organism>
<gene>
    <name evidence="1" type="ORF">GDO78_012550</name>
</gene>
<dbReference type="Proteomes" id="UP000770717">
    <property type="component" value="Unassembled WGS sequence"/>
</dbReference>
<dbReference type="AlphaFoldDB" id="A0A8J6K518"/>